<dbReference type="AlphaFoldDB" id="A0A093UT78"/>
<dbReference type="SUPFAM" id="SSF55811">
    <property type="entry name" value="Nudix"/>
    <property type="match status" value="1"/>
</dbReference>
<comment type="caution">
    <text evidence="5">The sequence shown here is derived from an EMBL/GenBank/DDBJ whole genome shotgun (WGS) entry which is preliminary data.</text>
</comment>
<dbReference type="PROSITE" id="PS51462">
    <property type="entry name" value="NUDIX"/>
    <property type="match status" value="1"/>
</dbReference>
<sequence length="488" mass="54980">MASYELALEALRSLKPDEKPNISLVARTYGVNQSNLSKRFRGVTGSKEAQYNNQRLLSKEQSRTLIKWINQLTERGLPPTNSMLENFAREISGKEPGKNWASRWLKAHSDKDEQAAQEQARKDDKKLQQELTKQAKEQEKAERAQIRQEKQEQRLQEATEKQRLKDEQELAKLAHLQLQNDVLATPSAPKRAKKQVSKQVKVKAQPEAHTEDNGVVVTTNLTRQNQSSGGSSHQAVKDGIVSPQVAAYPAALTHHDNGRRMATNKAGSSLYSYTVAPHLAAEYDVPFTDFALAHPQYKFFIIAGFIFTNRSHAQHLPASASDSAAMKHISSSMSGAEKTSHLMLIIQRAFDDSFGGYWDFPGGSLDPEDQTLLDGVAREVFEETGLHVSKIRDIARIDEWIEPKSLGLVGKFSFVVDVHEAADTMEWEEKIKLDPREHVKWLWVGEEEIEKSARLRKQRGAPYEFVGVQGETALEGFKVYLRLEGRAR</sequence>
<dbReference type="PROSITE" id="PS51253">
    <property type="entry name" value="HTH_CENPB"/>
    <property type="match status" value="1"/>
</dbReference>
<name>A0A093UT78_TALMA</name>
<proteinExistence type="predicted"/>
<feature type="domain" description="HTH CENPB-type" evidence="3">
    <location>
        <begin position="49"/>
        <end position="114"/>
    </location>
</feature>
<evidence type="ECO:0000256" key="1">
    <source>
        <dbReference type="ARBA" id="ARBA00023125"/>
    </source>
</evidence>
<dbReference type="EMBL" id="JPOX01000038">
    <property type="protein sequence ID" value="KFX43130.1"/>
    <property type="molecule type" value="Genomic_DNA"/>
</dbReference>
<feature type="region of interest" description="Disordered" evidence="2">
    <location>
        <begin position="107"/>
        <end position="163"/>
    </location>
</feature>
<dbReference type="Gene3D" id="3.90.79.10">
    <property type="entry name" value="Nucleoside Triphosphate Pyrophosphohydrolase"/>
    <property type="match status" value="1"/>
</dbReference>
<dbReference type="CDD" id="cd22249">
    <property type="entry name" value="UDM1_RNF168_RNF169-like"/>
    <property type="match status" value="1"/>
</dbReference>
<dbReference type="InterPro" id="IPR015797">
    <property type="entry name" value="NUDIX_hydrolase-like_dom_sf"/>
</dbReference>
<dbReference type="InterPro" id="IPR006600">
    <property type="entry name" value="HTH_CenpB_DNA-bd_dom"/>
</dbReference>
<protein>
    <submittedName>
        <fullName evidence="5">Phosphatase NudJ</fullName>
    </submittedName>
</protein>
<accession>A0A093UT78</accession>
<dbReference type="eggNOG" id="ENOG502S8JU">
    <property type="taxonomic scope" value="Eukaryota"/>
</dbReference>
<reference evidence="5" key="1">
    <citation type="journal article" date="2014" name="PLoS Genet.">
        <title>Signature Gene Expression Reveals Novel Clues to the Molecular Mechanisms of Dimorphic Transition in Penicillium marneffei.</title>
        <authorList>
            <person name="Yang E."/>
            <person name="Wang G."/>
            <person name="Cai J."/>
            <person name="Woo P.C."/>
            <person name="Lau S.K."/>
            <person name="Yuen K.-Y."/>
            <person name="Chow W.-N."/>
            <person name="Lin X."/>
        </authorList>
    </citation>
    <scope>NUCLEOTIDE SEQUENCE [LARGE SCALE GENOMIC DNA]</scope>
    <source>
        <strain evidence="5">PM1</strain>
    </source>
</reference>
<dbReference type="PANTHER" id="PTHR43736">
    <property type="entry name" value="ADP-RIBOSE PYROPHOSPHATASE"/>
    <property type="match status" value="1"/>
</dbReference>
<keyword evidence="1" id="KW-0238">DNA-binding</keyword>
<dbReference type="InterPro" id="IPR000086">
    <property type="entry name" value="NUDIX_hydrolase_dom"/>
</dbReference>
<dbReference type="CDD" id="cd02883">
    <property type="entry name" value="NUDIX_Hydrolase"/>
    <property type="match status" value="1"/>
</dbReference>
<dbReference type="Pfam" id="PF00293">
    <property type="entry name" value="NUDIX"/>
    <property type="match status" value="1"/>
</dbReference>
<dbReference type="PANTHER" id="PTHR43736:SF1">
    <property type="entry name" value="DIHYDRONEOPTERIN TRIPHOSPHATE DIPHOSPHATASE"/>
    <property type="match status" value="1"/>
</dbReference>
<dbReference type="Pfam" id="PF03221">
    <property type="entry name" value="HTH_Tnp_Tc5"/>
    <property type="match status" value="1"/>
</dbReference>
<evidence type="ECO:0000259" key="3">
    <source>
        <dbReference type="PROSITE" id="PS51253"/>
    </source>
</evidence>
<evidence type="ECO:0000259" key="4">
    <source>
        <dbReference type="PROSITE" id="PS51462"/>
    </source>
</evidence>
<feature type="region of interest" description="Disordered" evidence="2">
    <location>
        <begin position="187"/>
        <end position="211"/>
    </location>
</feature>
<dbReference type="HOGENOM" id="CLU_559186_0_0_1"/>
<dbReference type="SMART" id="SM00674">
    <property type="entry name" value="CENPB"/>
    <property type="match status" value="1"/>
</dbReference>
<organism evidence="5">
    <name type="scientific">Talaromyces marneffei PM1</name>
    <dbReference type="NCBI Taxonomy" id="1077442"/>
    <lineage>
        <taxon>Eukaryota</taxon>
        <taxon>Fungi</taxon>
        <taxon>Dikarya</taxon>
        <taxon>Ascomycota</taxon>
        <taxon>Pezizomycotina</taxon>
        <taxon>Eurotiomycetes</taxon>
        <taxon>Eurotiomycetidae</taxon>
        <taxon>Eurotiales</taxon>
        <taxon>Trichocomaceae</taxon>
        <taxon>Talaromyces</taxon>
        <taxon>Talaromyces sect. Talaromyces</taxon>
    </lineage>
</organism>
<evidence type="ECO:0000313" key="5">
    <source>
        <dbReference type="EMBL" id="KFX43130.1"/>
    </source>
</evidence>
<evidence type="ECO:0000256" key="2">
    <source>
        <dbReference type="SAM" id="MobiDB-lite"/>
    </source>
</evidence>
<feature type="domain" description="Nudix hydrolase" evidence="4">
    <location>
        <begin position="326"/>
        <end position="468"/>
    </location>
</feature>
<dbReference type="GO" id="GO:0003677">
    <property type="term" value="F:DNA binding"/>
    <property type="evidence" value="ECO:0007669"/>
    <property type="project" value="UniProtKB-KW"/>
</dbReference>
<gene>
    <name evidence="5" type="ORF">GQ26_0380820</name>
</gene>